<evidence type="ECO:0000256" key="1">
    <source>
        <dbReference type="ARBA" id="ARBA00023054"/>
    </source>
</evidence>
<dbReference type="AlphaFoldDB" id="A0A9Q1CJ42"/>
<keyword evidence="1 2" id="KW-0175">Coiled coil</keyword>
<organism evidence="4 5">
    <name type="scientific">Holothuria leucospilota</name>
    <name type="common">Black long sea cucumber</name>
    <name type="synonym">Mertensiothuria leucospilota</name>
    <dbReference type="NCBI Taxonomy" id="206669"/>
    <lineage>
        <taxon>Eukaryota</taxon>
        <taxon>Metazoa</taxon>
        <taxon>Echinodermata</taxon>
        <taxon>Eleutherozoa</taxon>
        <taxon>Echinozoa</taxon>
        <taxon>Holothuroidea</taxon>
        <taxon>Aspidochirotacea</taxon>
        <taxon>Aspidochirotida</taxon>
        <taxon>Holothuriidae</taxon>
        <taxon>Holothuria</taxon>
    </lineage>
</organism>
<dbReference type="PANTHER" id="PTHR32123">
    <property type="entry name" value="BICD FAMILY-LIKE CARGO ADAPTER"/>
    <property type="match status" value="1"/>
</dbReference>
<feature type="compositionally biased region" description="Basic and acidic residues" evidence="3">
    <location>
        <begin position="515"/>
        <end position="556"/>
    </location>
</feature>
<dbReference type="GO" id="GO:0007080">
    <property type="term" value="P:mitotic metaphase chromosome alignment"/>
    <property type="evidence" value="ECO:0007669"/>
    <property type="project" value="TreeGrafter"/>
</dbReference>
<dbReference type="OrthoDB" id="2121607at2759"/>
<proteinExistence type="predicted"/>
<dbReference type="InterPro" id="IPR051149">
    <property type="entry name" value="Spindly/BICDR_Dynein_Adapter"/>
</dbReference>
<gene>
    <name evidence="4" type="ORF">HOLleu_05052</name>
</gene>
<feature type="region of interest" description="Disordered" evidence="3">
    <location>
        <begin position="594"/>
        <end position="629"/>
    </location>
</feature>
<dbReference type="GO" id="GO:0000940">
    <property type="term" value="C:outer kinetochore"/>
    <property type="evidence" value="ECO:0007669"/>
    <property type="project" value="TreeGrafter"/>
</dbReference>
<dbReference type="EMBL" id="JAIZAY010000002">
    <property type="protein sequence ID" value="KAJ8046397.1"/>
    <property type="molecule type" value="Genomic_DNA"/>
</dbReference>
<dbReference type="GO" id="GO:0000132">
    <property type="term" value="P:establishment of mitotic spindle orientation"/>
    <property type="evidence" value="ECO:0007669"/>
    <property type="project" value="TreeGrafter"/>
</dbReference>
<protein>
    <submittedName>
        <fullName evidence="4">Protein Spindly-B</fullName>
    </submittedName>
</protein>
<evidence type="ECO:0000313" key="4">
    <source>
        <dbReference type="EMBL" id="KAJ8046397.1"/>
    </source>
</evidence>
<feature type="compositionally biased region" description="Polar residues" evidence="3">
    <location>
        <begin position="462"/>
        <end position="478"/>
    </location>
</feature>
<dbReference type="GO" id="GO:0043515">
    <property type="term" value="F:kinetochore binding"/>
    <property type="evidence" value="ECO:0007669"/>
    <property type="project" value="TreeGrafter"/>
</dbReference>
<feature type="coiled-coil region" evidence="2">
    <location>
        <begin position="281"/>
        <end position="345"/>
    </location>
</feature>
<dbReference type="Proteomes" id="UP001152320">
    <property type="component" value="Chromosome 2"/>
</dbReference>
<evidence type="ECO:0000313" key="5">
    <source>
        <dbReference type="Proteomes" id="UP001152320"/>
    </source>
</evidence>
<name>A0A9Q1CJ42_HOLLE</name>
<dbReference type="PANTHER" id="PTHR32123:SF9">
    <property type="entry name" value="PROTEIN SPINDLY"/>
    <property type="match status" value="1"/>
</dbReference>
<feature type="coiled-coil region" evidence="2">
    <location>
        <begin position="8"/>
        <end position="67"/>
    </location>
</feature>
<keyword evidence="5" id="KW-1185">Reference proteome</keyword>
<evidence type="ECO:0000256" key="2">
    <source>
        <dbReference type="SAM" id="Coils"/>
    </source>
</evidence>
<dbReference type="GO" id="GO:0000922">
    <property type="term" value="C:spindle pole"/>
    <property type="evidence" value="ECO:0007669"/>
    <property type="project" value="TreeGrafter"/>
</dbReference>
<feature type="coiled-coil region" evidence="2">
    <location>
        <begin position="373"/>
        <end position="428"/>
    </location>
</feature>
<feature type="compositionally biased region" description="Polar residues" evidence="3">
    <location>
        <begin position="619"/>
        <end position="629"/>
    </location>
</feature>
<evidence type="ECO:0000256" key="3">
    <source>
        <dbReference type="SAM" id="MobiDB-lite"/>
    </source>
</evidence>
<dbReference type="GO" id="GO:0034501">
    <property type="term" value="P:protein localization to kinetochore"/>
    <property type="evidence" value="ECO:0007669"/>
    <property type="project" value="TreeGrafter"/>
</dbReference>
<feature type="region of interest" description="Disordered" evidence="3">
    <location>
        <begin position="441"/>
        <end position="570"/>
    </location>
</feature>
<feature type="coiled-coil region" evidence="2">
    <location>
        <begin position="122"/>
        <end position="248"/>
    </location>
</feature>
<reference evidence="4" key="1">
    <citation type="submission" date="2021-10" db="EMBL/GenBank/DDBJ databases">
        <title>Tropical sea cucumber genome reveals ecological adaptation and Cuvierian tubules defense mechanism.</title>
        <authorList>
            <person name="Chen T."/>
        </authorList>
    </citation>
    <scope>NUCLEOTIDE SEQUENCE</scope>
    <source>
        <strain evidence="4">Nanhai2018</strain>
        <tissue evidence="4">Muscle</tissue>
    </source>
</reference>
<accession>A0A9Q1CJ42</accession>
<comment type="caution">
    <text evidence="4">The sequence shown here is derived from an EMBL/GenBank/DDBJ whole genome shotgun (WGS) entry which is preliminary data.</text>
</comment>
<sequence length="629" mass="71873">MDDCPQIIEELQQELMECQANLSRSAAAGKHLLEQNQMLEERYEQELEECNRRIESLEQSKYTLQMQLESKDYMEQQYEAELSNASDRNKREVAALTERLEMAHANEIQKWKNSNDSLKGDLELIRLKETQMQEKIKSLEERLEEAESNQNRTFMNMTSSIEDQVASLAEELTEVKAEKLLLLDQLTDGEKLCKQQELKVRSMSSRLEELQEMADDQHKQCVSYQRALEECRERLEEKQAELDLVRLESQDPNRKGNSLFAEVEVKRQEIEKKFISLKVQYDATKKRADFHKQRAQELKLQVANLLQTDDGRVAVSQYREIQQSLVRSRQQNQSLLQKLNEYEGKMDVKHASGSSCSKPTEDTTMEGGLAFLLEQSKKECDKLRKELKNERMMHLASEAKETQCQQQLNDLKKELDKNKAMNIKLELKISDLRDKVNLKGHTGALQTTKPSKGGRIEKITTRNKVSASHSEQGSTEGLTNGDDKENTQEQVSTNSGGRDEENCPLSLDEDMTQSDEGKAESKEEDTMGRNGLEERCMNSSALKDEKRQNGDLEVAKKPTASSKYGKKSVSISDDVEVIGLDETDGGTLLREIGNEGMDCSGSSSPPQTKRSRKRIVYVNKTTQNECKQQ</sequence>